<dbReference type="Proteomes" id="UP000280444">
    <property type="component" value="Unassembled WGS sequence"/>
</dbReference>
<feature type="chain" id="PRO_5039499302" description="Lipocalin-like domain-containing protein" evidence="2">
    <location>
        <begin position="29"/>
        <end position="162"/>
    </location>
</feature>
<dbReference type="PROSITE" id="PS51257">
    <property type="entry name" value="PROKAR_LIPOPROTEIN"/>
    <property type="match status" value="1"/>
</dbReference>
<evidence type="ECO:0000256" key="1">
    <source>
        <dbReference type="SAM" id="MobiDB-lite"/>
    </source>
</evidence>
<dbReference type="RefSeq" id="WP_124869838.1">
    <property type="nucleotide sequence ID" value="NZ_RQZF01000004.1"/>
</dbReference>
<reference evidence="3 4" key="1">
    <citation type="submission" date="2018-11" db="EMBL/GenBank/DDBJ databases">
        <title>Genomes From Bacteria Associated with the Canine Oral Cavity: a Test Case for Automated Genome-Based Taxonomic Assignment.</title>
        <authorList>
            <person name="Coil D.A."/>
            <person name="Jospin G."/>
            <person name="Darling A.E."/>
            <person name="Wallis C."/>
            <person name="Davis I.J."/>
            <person name="Harris S."/>
            <person name="Eisen J.A."/>
            <person name="Holcombe L.J."/>
            <person name="O'Flynn C."/>
        </authorList>
    </citation>
    <scope>NUCLEOTIDE SEQUENCE [LARGE SCALE GENOMIC DNA]</scope>
    <source>
        <strain evidence="3 4">OH770</strain>
    </source>
</reference>
<accession>A0A3P1SDF6</accession>
<feature type="signal peptide" evidence="2">
    <location>
        <begin position="1"/>
        <end position="28"/>
    </location>
</feature>
<keyword evidence="2" id="KW-0732">Signal</keyword>
<dbReference type="EMBL" id="RQZF01000004">
    <property type="protein sequence ID" value="RRC95341.1"/>
    <property type="molecule type" value="Genomic_DNA"/>
</dbReference>
<organism evidence="3 4">
    <name type="scientific">Schaalia canis</name>
    <dbReference type="NCBI Taxonomy" id="100469"/>
    <lineage>
        <taxon>Bacteria</taxon>
        <taxon>Bacillati</taxon>
        <taxon>Actinomycetota</taxon>
        <taxon>Actinomycetes</taxon>
        <taxon>Actinomycetales</taxon>
        <taxon>Actinomycetaceae</taxon>
        <taxon>Schaalia</taxon>
    </lineage>
</organism>
<proteinExistence type="predicted"/>
<protein>
    <recommendedName>
        <fullName evidence="5">Lipocalin-like domain-containing protein</fullName>
    </recommendedName>
</protein>
<sequence>MTLRHHHISRICTAVSALVLATAMSACSSQSMPSADGPSLVTDEQVMTENLPDSPMPAEESTGSVNETADTSDIAIEGKWKATGDQKWGIVTPGSIVIFNGQETNIFSPKDTYAFYEDGGKLRLDLTGALGGNASFTINVVDDTTIELTSGGETKLVLTRVS</sequence>
<gene>
    <name evidence="3" type="ORF">EII11_05535</name>
</gene>
<evidence type="ECO:0008006" key="5">
    <source>
        <dbReference type="Google" id="ProtNLM"/>
    </source>
</evidence>
<feature type="region of interest" description="Disordered" evidence="1">
    <location>
        <begin position="49"/>
        <end position="68"/>
    </location>
</feature>
<evidence type="ECO:0000313" key="4">
    <source>
        <dbReference type="Proteomes" id="UP000280444"/>
    </source>
</evidence>
<dbReference type="OrthoDB" id="3255312at2"/>
<keyword evidence="4" id="KW-1185">Reference proteome</keyword>
<evidence type="ECO:0000256" key="2">
    <source>
        <dbReference type="SAM" id="SignalP"/>
    </source>
</evidence>
<dbReference type="AlphaFoldDB" id="A0A3P1SDF6"/>
<name>A0A3P1SDF6_9ACTO</name>
<evidence type="ECO:0000313" key="3">
    <source>
        <dbReference type="EMBL" id="RRC95341.1"/>
    </source>
</evidence>
<comment type="caution">
    <text evidence="3">The sequence shown here is derived from an EMBL/GenBank/DDBJ whole genome shotgun (WGS) entry which is preliminary data.</text>
</comment>